<accession>A0A1X2I9G3</accession>
<evidence type="ECO:0000313" key="2">
    <source>
        <dbReference type="EMBL" id="ORZ12252.1"/>
    </source>
</evidence>
<gene>
    <name evidence="2" type="ORF">BCR42DRAFT_453607</name>
</gene>
<dbReference type="STRING" id="90262.A0A1X2I9G3"/>
<sequence length="844" mass="95912">MKKFFNGSKKKTKSTAGFSISVDSDTHISNIEAAKKVQVSRSTEQPRNSLLTDANNKTLVHSASHCTLKPTTPRQQVMTKRLHRSTSSPPALVMPRPRYAEPPTRAILRSYELEKTQLDPDTAIQQLLTPLSQAETQTQNTPLPEYVEDDKLHMISMAPLNNQHDRKILPMRAATSTKPRKVSPITALPPQYDGNPIPAIRNEKSLDGSDPHEPMNSMTGSDDSNRVYDTALESPTISTSTLMDYVSLTNMTTGIGTRQPQSQRHPSPISFSSTHGVTSSLPLSPPPAASGPSVTLAPIGQTSQHQHTPGRHQPSTDWLNNTDTIKTAHPTPPAKNGNEPGLLNHTTRQMQDTDYVKSLQQQVMFMQQQRIMDRVEYERMEQLHKERTNWMQAEIDRTQTKLLELEALKQERTLQHDGSLSPSIKDQYDDDWRWQQQQQQRPPDFYKQQFSDNLSHLDEIPDSPEFRSLYQEKLRSSSSSTSSASQLKKSRSGNSIPRLSRSSSKTTTGGRSSSDSLSYRANQRRIQPPPPPPLHQRHILAPMNDYSGSYTSDEQQPPPPPSVFSSANEHPTQTNRRRSGSLSRRNSQSHQHEYQSLSSQHGERQDMYSPKLRSVRLTTSRPRRARSKSIDMQSPSPIEVDQDHPIDYYDSLSSICPPSRPRSVDNRCRHQRIHSVEQPHPFFYHDSPYFQQPDVIDCDSDDDLYRIDRYRTRPLRLDGFPLRHSRQQRMQYPPLGCSPKLTNIPSFPSPMSCYGAHQTFRPPPRMDRFPGPLASPNYYPPPAWHQQQQILSGMLPSTDDTIYWKYSSALADMGQPFPPFNEHSLLQANIPQLWMDDATRPPPY</sequence>
<dbReference type="EMBL" id="MCGE01000019">
    <property type="protein sequence ID" value="ORZ12252.1"/>
    <property type="molecule type" value="Genomic_DNA"/>
</dbReference>
<feature type="compositionally biased region" description="Polar residues" evidence="1">
    <location>
        <begin position="61"/>
        <end position="78"/>
    </location>
</feature>
<reference evidence="2 3" key="1">
    <citation type="submission" date="2016-07" db="EMBL/GenBank/DDBJ databases">
        <title>Pervasive Adenine N6-methylation of Active Genes in Fungi.</title>
        <authorList>
            <consortium name="DOE Joint Genome Institute"/>
            <person name="Mondo S.J."/>
            <person name="Dannebaum R.O."/>
            <person name="Kuo R.C."/>
            <person name="Labutti K."/>
            <person name="Haridas S."/>
            <person name="Kuo A."/>
            <person name="Salamov A."/>
            <person name="Ahrendt S.R."/>
            <person name="Lipzen A."/>
            <person name="Sullivan W."/>
            <person name="Andreopoulos W.B."/>
            <person name="Clum A."/>
            <person name="Lindquist E."/>
            <person name="Daum C."/>
            <person name="Ramamoorthy G.K."/>
            <person name="Gryganskyi A."/>
            <person name="Culley D."/>
            <person name="Magnuson J.K."/>
            <person name="James T.Y."/>
            <person name="O'Malley M.A."/>
            <person name="Stajich J.E."/>
            <person name="Spatafora J.W."/>
            <person name="Visel A."/>
            <person name="Grigoriev I.V."/>
        </authorList>
    </citation>
    <scope>NUCLEOTIDE SEQUENCE [LARGE SCALE GENOMIC DNA]</scope>
    <source>
        <strain evidence="2 3">NRRL 1336</strain>
    </source>
</reference>
<feature type="compositionally biased region" description="Low complexity" evidence="1">
    <location>
        <begin position="476"/>
        <end position="487"/>
    </location>
</feature>
<keyword evidence="3" id="KW-1185">Reference proteome</keyword>
<name>A0A1X2I9G3_9FUNG</name>
<dbReference type="Proteomes" id="UP000193560">
    <property type="component" value="Unassembled WGS sequence"/>
</dbReference>
<feature type="region of interest" description="Disordered" evidence="1">
    <location>
        <begin position="470"/>
        <end position="642"/>
    </location>
</feature>
<organism evidence="2 3">
    <name type="scientific">Absidia repens</name>
    <dbReference type="NCBI Taxonomy" id="90262"/>
    <lineage>
        <taxon>Eukaryota</taxon>
        <taxon>Fungi</taxon>
        <taxon>Fungi incertae sedis</taxon>
        <taxon>Mucoromycota</taxon>
        <taxon>Mucoromycotina</taxon>
        <taxon>Mucoromycetes</taxon>
        <taxon>Mucorales</taxon>
        <taxon>Cunninghamellaceae</taxon>
        <taxon>Absidia</taxon>
    </lineage>
</organism>
<feature type="compositionally biased region" description="Basic and acidic residues" evidence="1">
    <location>
        <begin position="201"/>
        <end position="213"/>
    </location>
</feature>
<proteinExistence type="predicted"/>
<feature type="compositionally biased region" description="Polar residues" evidence="1">
    <location>
        <begin position="253"/>
        <end position="275"/>
    </location>
</feature>
<feature type="region of interest" description="Disordered" evidence="1">
    <location>
        <begin position="175"/>
        <end position="226"/>
    </location>
</feature>
<comment type="caution">
    <text evidence="2">The sequence shown here is derived from an EMBL/GenBank/DDBJ whole genome shotgun (WGS) entry which is preliminary data.</text>
</comment>
<feature type="region of interest" description="Disordered" evidence="1">
    <location>
        <begin position="61"/>
        <end position="98"/>
    </location>
</feature>
<feature type="compositionally biased region" description="Polar residues" evidence="1">
    <location>
        <begin position="39"/>
        <end position="56"/>
    </location>
</feature>
<dbReference type="AlphaFoldDB" id="A0A1X2I9G3"/>
<feature type="region of interest" description="Disordered" evidence="1">
    <location>
        <begin position="253"/>
        <end position="317"/>
    </location>
</feature>
<feature type="compositionally biased region" description="Polar residues" evidence="1">
    <location>
        <begin position="300"/>
        <end position="317"/>
    </location>
</feature>
<feature type="compositionally biased region" description="Low complexity" evidence="1">
    <location>
        <begin position="498"/>
        <end position="518"/>
    </location>
</feature>
<protein>
    <submittedName>
        <fullName evidence="2">Uncharacterized protein</fullName>
    </submittedName>
</protein>
<feature type="region of interest" description="Disordered" evidence="1">
    <location>
        <begin position="37"/>
        <end position="56"/>
    </location>
</feature>
<feature type="compositionally biased region" description="Low complexity" evidence="1">
    <location>
        <begin position="580"/>
        <end position="589"/>
    </location>
</feature>
<feature type="compositionally biased region" description="Polar residues" evidence="1">
    <location>
        <begin position="563"/>
        <end position="574"/>
    </location>
</feature>
<dbReference type="OrthoDB" id="2291087at2759"/>
<evidence type="ECO:0000313" key="3">
    <source>
        <dbReference type="Proteomes" id="UP000193560"/>
    </source>
</evidence>
<evidence type="ECO:0000256" key="1">
    <source>
        <dbReference type="SAM" id="MobiDB-lite"/>
    </source>
</evidence>